<dbReference type="EMBL" id="FOUT01000009">
    <property type="protein sequence ID" value="SFN26619.1"/>
    <property type="molecule type" value="Genomic_DNA"/>
</dbReference>
<proteinExistence type="predicted"/>
<dbReference type="Pfam" id="PF10043">
    <property type="entry name" value="DUF2279"/>
    <property type="match status" value="1"/>
</dbReference>
<dbReference type="eggNOG" id="COG5544">
    <property type="taxonomic scope" value="Bacteria"/>
</dbReference>
<keyword evidence="1" id="KW-0449">Lipoprotein</keyword>
<sequence>MDQQPRCATIIVLPRNIVFRLILLFWSTCPLLAQVAPNSFFTPSDSLNMQRRNTVIITETVLGGGALLGLNQLWYADYPKSNFHFINDNAEWLQMDKIGHMYSSYHLGRFGSEALHWSGVSKKNQLLYGATLGFVFLSAVEIMDGFSAEWGASTGDILANAVGTGLYVSQELLWNEQRIIPKFSFHTTSFAAQNPNKLGNSFSEQLLKDYNGQTYWLSGNISSFFPNAPLPKWLNLAVGYGAEGMTQGLNPNDQRERQFYLSFDINFQKIRTNNSILKTIFSLINTLKVPAPTLSFGSNSGVKAHVFYF</sequence>
<dbReference type="Proteomes" id="UP000182961">
    <property type="component" value="Unassembled WGS sequence"/>
</dbReference>
<protein>
    <submittedName>
        <fullName evidence="1">Predicted lipoprotein</fullName>
    </submittedName>
</protein>
<dbReference type="AlphaFoldDB" id="A0A1I4XMS6"/>
<accession>A0A1I4XMS6</accession>
<keyword evidence="2" id="KW-1185">Reference proteome</keyword>
<name>A0A1I4XMS6_9FLAO</name>
<dbReference type="InterPro" id="IPR018736">
    <property type="entry name" value="DUF2279_periplasmic_lipo"/>
</dbReference>
<reference evidence="2" key="1">
    <citation type="submission" date="2016-10" db="EMBL/GenBank/DDBJ databases">
        <authorList>
            <person name="Varghese N."/>
            <person name="Submissions S."/>
        </authorList>
    </citation>
    <scope>NUCLEOTIDE SEQUENCE [LARGE SCALE GENOMIC DNA]</scope>
    <source>
        <strain evidence="2">DSM 4002</strain>
    </source>
</reference>
<gene>
    <name evidence="1" type="ORF">SAMN05444143_10941</name>
</gene>
<organism evidence="1 2">
    <name type="scientific">Flavobacterium succinicans</name>
    <dbReference type="NCBI Taxonomy" id="29536"/>
    <lineage>
        <taxon>Bacteria</taxon>
        <taxon>Pseudomonadati</taxon>
        <taxon>Bacteroidota</taxon>
        <taxon>Flavobacteriia</taxon>
        <taxon>Flavobacteriales</taxon>
        <taxon>Flavobacteriaceae</taxon>
        <taxon>Flavobacterium</taxon>
    </lineage>
</organism>
<dbReference type="STRING" id="29536.FLB_06630"/>
<evidence type="ECO:0000313" key="1">
    <source>
        <dbReference type="EMBL" id="SFN26619.1"/>
    </source>
</evidence>
<evidence type="ECO:0000313" key="2">
    <source>
        <dbReference type="Proteomes" id="UP000182961"/>
    </source>
</evidence>